<dbReference type="Gene3D" id="3.40.50.150">
    <property type="entry name" value="Vaccinia Virus protein VP39"/>
    <property type="match status" value="1"/>
</dbReference>
<keyword evidence="3" id="KW-1185">Reference proteome</keyword>
<evidence type="ECO:0000313" key="3">
    <source>
        <dbReference type="Proteomes" id="UP001138768"/>
    </source>
</evidence>
<gene>
    <name evidence="2" type="ORF">CKO42_23570</name>
</gene>
<dbReference type="AlphaFoldDB" id="A0A9X0WD71"/>
<dbReference type="SUPFAM" id="SSF53335">
    <property type="entry name" value="S-adenosyl-L-methionine-dependent methyltransferases"/>
    <property type="match status" value="1"/>
</dbReference>
<protein>
    <recommendedName>
        <fullName evidence="4">Methyltransferase</fullName>
    </recommendedName>
</protein>
<evidence type="ECO:0000313" key="2">
    <source>
        <dbReference type="EMBL" id="MBK1621338.1"/>
    </source>
</evidence>
<feature type="compositionally biased region" description="Low complexity" evidence="1">
    <location>
        <begin position="192"/>
        <end position="207"/>
    </location>
</feature>
<dbReference type="Proteomes" id="UP001138768">
    <property type="component" value="Unassembled WGS sequence"/>
</dbReference>
<evidence type="ECO:0000256" key="1">
    <source>
        <dbReference type="SAM" id="MobiDB-lite"/>
    </source>
</evidence>
<name>A0A9X0WD71_9GAMM</name>
<organism evidence="2 3">
    <name type="scientific">Lamprobacter modestohalophilus</name>
    <dbReference type="NCBI Taxonomy" id="1064514"/>
    <lineage>
        <taxon>Bacteria</taxon>
        <taxon>Pseudomonadati</taxon>
        <taxon>Pseudomonadota</taxon>
        <taxon>Gammaproteobacteria</taxon>
        <taxon>Chromatiales</taxon>
        <taxon>Chromatiaceae</taxon>
        <taxon>Lamprobacter</taxon>
    </lineage>
</organism>
<proteinExistence type="predicted"/>
<dbReference type="EMBL" id="NRRY01000068">
    <property type="protein sequence ID" value="MBK1621338.1"/>
    <property type="molecule type" value="Genomic_DNA"/>
</dbReference>
<accession>A0A9X0WD71</accession>
<reference evidence="2 3" key="1">
    <citation type="journal article" date="2020" name="Microorganisms">
        <title>Osmotic Adaptation and Compatible Solute Biosynthesis of Phototrophic Bacteria as Revealed from Genome Analyses.</title>
        <authorList>
            <person name="Imhoff J.F."/>
            <person name="Rahn T."/>
            <person name="Kunzel S."/>
            <person name="Keller A."/>
            <person name="Neulinger S.C."/>
        </authorList>
    </citation>
    <scope>NUCLEOTIDE SEQUENCE [LARGE SCALE GENOMIC DNA]</scope>
    <source>
        <strain evidence="2 3">DSM 25653</strain>
    </source>
</reference>
<evidence type="ECO:0008006" key="4">
    <source>
        <dbReference type="Google" id="ProtNLM"/>
    </source>
</evidence>
<comment type="caution">
    <text evidence="2">The sequence shown here is derived from an EMBL/GenBank/DDBJ whole genome shotgun (WGS) entry which is preliminary data.</text>
</comment>
<dbReference type="InterPro" id="IPR029063">
    <property type="entry name" value="SAM-dependent_MTases_sf"/>
</dbReference>
<sequence>MQPHWTLNLKNGLKVNVPADLDNPVTLTLLELEDWPEPEVAFCCQLAQPGLRLLDADTGYGLYALSLAQALQGQGRVLALNPDPLFARSVADNGLQAVIHTEAEAQAHSDHRQPAAAFDLIRLGASTPLDPRWLQQADPLFLLPSDSVALADLQAAGLSLYRLIPALNALVALQEAPAANGPRNASPDLHTNADANGNTDANANANGETEPSAQSALEKPATLFACNATRARWLREQGRLIRPA</sequence>
<dbReference type="RefSeq" id="WP_200250121.1">
    <property type="nucleotide sequence ID" value="NZ_NRRY01000068.1"/>
</dbReference>
<feature type="region of interest" description="Disordered" evidence="1">
    <location>
        <begin position="179"/>
        <end position="218"/>
    </location>
</feature>